<dbReference type="RefSeq" id="WP_263252018.1">
    <property type="nucleotide sequence ID" value="NZ_BAABLT010000021.1"/>
</dbReference>
<dbReference type="EMBL" id="JBHTIW010000028">
    <property type="protein sequence ID" value="MFD0923106.1"/>
    <property type="molecule type" value="Genomic_DNA"/>
</dbReference>
<name>A0ABW3FXN4_9PSEU</name>
<evidence type="ECO:0000313" key="1">
    <source>
        <dbReference type="EMBL" id="MFD0923106.1"/>
    </source>
</evidence>
<sequence length="49" mass="5529">MIDIRSVFLPVLRNTRITDIGTLVPQRAMPAPERDAAQVTRQAFCLFKA</sequence>
<keyword evidence="2" id="KW-1185">Reference proteome</keyword>
<gene>
    <name evidence="1" type="ORF">ACFQ16_25450</name>
</gene>
<evidence type="ECO:0000313" key="2">
    <source>
        <dbReference type="Proteomes" id="UP001597018"/>
    </source>
</evidence>
<proteinExistence type="predicted"/>
<protein>
    <submittedName>
        <fullName evidence="1">Uncharacterized protein</fullName>
    </submittedName>
</protein>
<comment type="caution">
    <text evidence="1">The sequence shown here is derived from an EMBL/GenBank/DDBJ whole genome shotgun (WGS) entry which is preliminary data.</text>
</comment>
<accession>A0ABW3FXN4</accession>
<dbReference type="Proteomes" id="UP001597018">
    <property type="component" value="Unassembled WGS sequence"/>
</dbReference>
<organism evidence="1 2">
    <name type="scientific">Saccharopolyspora rosea</name>
    <dbReference type="NCBI Taxonomy" id="524884"/>
    <lineage>
        <taxon>Bacteria</taxon>
        <taxon>Bacillati</taxon>
        <taxon>Actinomycetota</taxon>
        <taxon>Actinomycetes</taxon>
        <taxon>Pseudonocardiales</taxon>
        <taxon>Pseudonocardiaceae</taxon>
        <taxon>Saccharopolyspora</taxon>
    </lineage>
</organism>
<reference evidence="2" key="1">
    <citation type="journal article" date="2019" name="Int. J. Syst. Evol. Microbiol.">
        <title>The Global Catalogue of Microorganisms (GCM) 10K type strain sequencing project: providing services to taxonomists for standard genome sequencing and annotation.</title>
        <authorList>
            <consortium name="The Broad Institute Genomics Platform"/>
            <consortium name="The Broad Institute Genome Sequencing Center for Infectious Disease"/>
            <person name="Wu L."/>
            <person name="Ma J."/>
        </authorList>
    </citation>
    <scope>NUCLEOTIDE SEQUENCE [LARGE SCALE GENOMIC DNA]</scope>
    <source>
        <strain evidence="2">CCUG 56401</strain>
    </source>
</reference>